<dbReference type="RefSeq" id="WP_251833095.1">
    <property type="nucleotide sequence ID" value="NZ_JACSPS010000002.1"/>
</dbReference>
<gene>
    <name evidence="1" type="ORF">H9628_05340</name>
</gene>
<dbReference type="Proteomes" id="UP000626242">
    <property type="component" value="Unassembled WGS sequence"/>
</dbReference>
<accession>A0ABR8WLD3</accession>
<keyword evidence="2" id="KW-1185">Reference proteome</keyword>
<evidence type="ECO:0000313" key="1">
    <source>
        <dbReference type="EMBL" id="MBD8017888.1"/>
    </source>
</evidence>
<organism evidence="1 2">
    <name type="scientific">Kaistella pullorum</name>
    <dbReference type="NCBI Taxonomy" id="2763074"/>
    <lineage>
        <taxon>Bacteria</taxon>
        <taxon>Pseudomonadati</taxon>
        <taxon>Bacteroidota</taxon>
        <taxon>Flavobacteriia</taxon>
        <taxon>Flavobacteriales</taxon>
        <taxon>Weeksellaceae</taxon>
        <taxon>Chryseobacterium group</taxon>
        <taxon>Kaistella</taxon>
    </lineage>
</organism>
<sequence length="172" mass="19342">MSYTVVGMFPTTEAAEKASSKLASAGFGKEDYQISRYSTTGEYTEGSEFDEDENTSGFWNWLFGDNDNDRKKYSYAGSKSNIVTVYTNTSDRAEKARDIMNDEGALNVNDVTRDRYMGEEFASPDNNLTEDERARIIAKAKNNLYMVGENRSYNFRGRGMSTDMDSMGNADD</sequence>
<protein>
    <submittedName>
        <fullName evidence="1">Uncharacterized protein</fullName>
    </submittedName>
</protein>
<dbReference type="EMBL" id="JACSPS010000002">
    <property type="protein sequence ID" value="MBD8017888.1"/>
    <property type="molecule type" value="Genomic_DNA"/>
</dbReference>
<name>A0ABR8WLD3_9FLAO</name>
<reference evidence="1 2" key="1">
    <citation type="submission" date="2020-08" db="EMBL/GenBank/DDBJ databases">
        <title>A Genomic Blueprint of the Chicken Gut Microbiome.</title>
        <authorList>
            <person name="Gilroy R."/>
            <person name="Ravi A."/>
            <person name="Getino M."/>
            <person name="Pursley I."/>
            <person name="Horton D.L."/>
            <person name="Alikhan N.-F."/>
            <person name="Baker D."/>
            <person name="Gharbi K."/>
            <person name="Hall N."/>
            <person name="Watson M."/>
            <person name="Adriaenssens E.M."/>
            <person name="Foster-Nyarko E."/>
            <person name="Jarju S."/>
            <person name="Secka A."/>
            <person name="Antonio M."/>
            <person name="Oren A."/>
            <person name="Chaudhuri R."/>
            <person name="La Ragione R.M."/>
            <person name="Hildebrand F."/>
            <person name="Pallen M.J."/>
        </authorList>
    </citation>
    <scope>NUCLEOTIDE SEQUENCE [LARGE SCALE GENOMIC DNA]</scope>
    <source>
        <strain evidence="1 2">Sa1CVA4</strain>
    </source>
</reference>
<proteinExistence type="predicted"/>
<evidence type="ECO:0000313" key="2">
    <source>
        <dbReference type="Proteomes" id="UP000626242"/>
    </source>
</evidence>
<comment type="caution">
    <text evidence="1">The sequence shown here is derived from an EMBL/GenBank/DDBJ whole genome shotgun (WGS) entry which is preliminary data.</text>
</comment>